<dbReference type="EMBL" id="BARV01018790">
    <property type="protein sequence ID" value="GAI23672.1"/>
    <property type="molecule type" value="Genomic_DNA"/>
</dbReference>
<keyword evidence="1" id="KW-0812">Transmembrane</keyword>
<name>X1LWB1_9ZZZZ</name>
<keyword evidence="1" id="KW-0472">Membrane</keyword>
<organism evidence="2">
    <name type="scientific">marine sediment metagenome</name>
    <dbReference type="NCBI Taxonomy" id="412755"/>
    <lineage>
        <taxon>unclassified sequences</taxon>
        <taxon>metagenomes</taxon>
        <taxon>ecological metagenomes</taxon>
    </lineage>
</organism>
<feature type="non-terminal residue" evidence="2">
    <location>
        <position position="33"/>
    </location>
</feature>
<dbReference type="AlphaFoldDB" id="X1LWB1"/>
<keyword evidence="1" id="KW-1133">Transmembrane helix</keyword>
<reference evidence="2" key="1">
    <citation type="journal article" date="2014" name="Front. Microbiol.">
        <title>High frequency of phylogenetically diverse reductive dehalogenase-homologous genes in deep subseafloor sedimentary metagenomes.</title>
        <authorList>
            <person name="Kawai M."/>
            <person name="Futagami T."/>
            <person name="Toyoda A."/>
            <person name="Takaki Y."/>
            <person name="Nishi S."/>
            <person name="Hori S."/>
            <person name="Arai W."/>
            <person name="Tsubouchi T."/>
            <person name="Morono Y."/>
            <person name="Uchiyama I."/>
            <person name="Ito T."/>
            <person name="Fujiyama A."/>
            <person name="Inagaki F."/>
            <person name="Takami H."/>
        </authorList>
    </citation>
    <scope>NUCLEOTIDE SEQUENCE</scope>
    <source>
        <strain evidence="2">Expedition CK06-06</strain>
    </source>
</reference>
<sequence length="33" mass="3471">MAIWGFIALAVLLASYLIMPASGIMGIGYAWLG</sequence>
<comment type="caution">
    <text evidence="2">The sequence shown here is derived from an EMBL/GenBank/DDBJ whole genome shotgun (WGS) entry which is preliminary data.</text>
</comment>
<accession>X1LWB1</accession>
<evidence type="ECO:0000313" key="2">
    <source>
        <dbReference type="EMBL" id="GAI23672.1"/>
    </source>
</evidence>
<evidence type="ECO:0000256" key="1">
    <source>
        <dbReference type="SAM" id="Phobius"/>
    </source>
</evidence>
<feature type="transmembrane region" description="Helical" evidence="1">
    <location>
        <begin position="6"/>
        <end position="32"/>
    </location>
</feature>
<protein>
    <submittedName>
        <fullName evidence="2">Uncharacterized protein</fullName>
    </submittedName>
</protein>
<gene>
    <name evidence="2" type="ORF">S06H3_31706</name>
</gene>
<proteinExistence type="predicted"/>